<sequence length="85" mass="9151">MSTLIDDFPVLTPVTDEDLAFAVRAVRTHVPESWPEGELCRSERVPYPCRLARWGRATLAAAGLPEAEVEADAAAVDRLACEAGA</sequence>
<dbReference type="OrthoDB" id="3401679at2"/>
<dbReference type="AlphaFoldDB" id="A0A1C6UHV4"/>
<evidence type="ECO:0000313" key="1">
    <source>
        <dbReference type="EMBL" id="SCL53534.1"/>
    </source>
</evidence>
<name>A0A1C6UHV4_9ACTN</name>
<evidence type="ECO:0000313" key="2">
    <source>
        <dbReference type="Proteomes" id="UP000199001"/>
    </source>
</evidence>
<organism evidence="1 2">
    <name type="scientific">Micromonospora citrea</name>
    <dbReference type="NCBI Taxonomy" id="47855"/>
    <lineage>
        <taxon>Bacteria</taxon>
        <taxon>Bacillati</taxon>
        <taxon>Actinomycetota</taxon>
        <taxon>Actinomycetes</taxon>
        <taxon>Micromonosporales</taxon>
        <taxon>Micromonosporaceae</taxon>
        <taxon>Micromonospora</taxon>
    </lineage>
</organism>
<keyword evidence="2" id="KW-1185">Reference proteome</keyword>
<dbReference type="Proteomes" id="UP000199001">
    <property type="component" value="Unassembled WGS sequence"/>
</dbReference>
<reference evidence="2" key="1">
    <citation type="submission" date="2016-06" db="EMBL/GenBank/DDBJ databases">
        <authorList>
            <person name="Varghese N."/>
            <person name="Submissions Spin"/>
        </authorList>
    </citation>
    <scope>NUCLEOTIDE SEQUENCE [LARGE SCALE GENOMIC DNA]</scope>
    <source>
        <strain evidence="2">DSM 43903</strain>
    </source>
</reference>
<accession>A0A1C6UHV4</accession>
<dbReference type="STRING" id="47855.GA0070606_2137"/>
<gene>
    <name evidence="1" type="ORF">GA0070606_2137</name>
</gene>
<dbReference type="EMBL" id="FMHZ01000002">
    <property type="protein sequence ID" value="SCL53534.1"/>
    <property type="molecule type" value="Genomic_DNA"/>
</dbReference>
<dbReference type="RefSeq" id="WP_091097261.1">
    <property type="nucleotide sequence ID" value="NZ_FMHZ01000002.1"/>
</dbReference>
<proteinExistence type="predicted"/>
<protein>
    <submittedName>
        <fullName evidence="1">Uncharacterized protein</fullName>
    </submittedName>
</protein>